<sequence length="229" mass="26621">MPYPIFRLSYGLQKRLHSLATPFERYEIQIAAGFEKHYIKPIVRTKVIKREESVMEITDDGINVCNSNKGVHFSEIDNNIELILIDAGVSLFNFFDPNDLQIQRLVFTNTNCMMFHNFDINVNTIKIMASKYVEPIQYFDGRDIQTNFTLSTLFKLLPSVVNVRTDIFTPWIPPEGSRCSFAHPNWVGDILKSGNTDLEFLFLMDLPKYLFDFTSEQMHQLLHIKNSIK</sequence>
<dbReference type="Proteomes" id="UP000492821">
    <property type="component" value="Unassembled WGS sequence"/>
</dbReference>
<name>A0A7E4WA54_PANRE</name>
<keyword evidence="1" id="KW-1185">Reference proteome</keyword>
<reference evidence="1" key="1">
    <citation type="journal article" date="2013" name="Genetics">
        <title>The draft genome and transcriptome of Panagrellus redivivus are shaped by the harsh demands of a free-living lifestyle.</title>
        <authorList>
            <person name="Srinivasan J."/>
            <person name="Dillman A.R."/>
            <person name="Macchietto M.G."/>
            <person name="Heikkinen L."/>
            <person name="Lakso M."/>
            <person name="Fracchia K.M."/>
            <person name="Antoshechkin I."/>
            <person name="Mortazavi A."/>
            <person name="Wong G."/>
            <person name="Sternberg P.W."/>
        </authorList>
    </citation>
    <scope>NUCLEOTIDE SEQUENCE [LARGE SCALE GENOMIC DNA]</scope>
    <source>
        <strain evidence="1">MT8872</strain>
    </source>
</reference>
<evidence type="ECO:0000313" key="2">
    <source>
        <dbReference type="WBParaSite" id="Pan_g823.t1"/>
    </source>
</evidence>
<proteinExistence type="predicted"/>
<accession>A0A7E4WA54</accession>
<organism evidence="1 2">
    <name type="scientific">Panagrellus redivivus</name>
    <name type="common">Microworm</name>
    <dbReference type="NCBI Taxonomy" id="6233"/>
    <lineage>
        <taxon>Eukaryota</taxon>
        <taxon>Metazoa</taxon>
        <taxon>Ecdysozoa</taxon>
        <taxon>Nematoda</taxon>
        <taxon>Chromadorea</taxon>
        <taxon>Rhabditida</taxon>
        <taxon>Tylenchina</taxon>
        <taxon>Panagrolaimomorpha</taxon>
        <taxon>Panagrolaimoidea</taxon>
        <taxon>Panagrolaimidae</taxon>
        <taxon>Panagrellus</taxon>
    </lineage>
</organism>
<dbReference type="WBParaSite" id="Pan_g823.t1">
    <property type="protein sequence ID" value="Pan_g823.t1"/>
    <property type="gene ID" value="Pan_g823"/>
</dbReference>
<reference evidence="2" key="2">
    <citation type="submission" date="2020-10" db="UniProtKB">
        <authorList>
            <consortium name="WormBaseParasite"/>
        </authorList>
    </citation>
    <scope>IDENTIFICATION</scope>
</reference>
<dbReference type="AlphaFoldDB" id="A0A7E4WA54"/>
<evidence type="ECO:0000313" key="1">
    <source>
        <dbReference type="Proteomes" id="UP000492821"/>
    </source>
</evidence>
<protein>
    <submittedName>
        <fullName evidence="2">Uncharacterized protein</fullName>
    </submittedName>
</protein>